<dbReference type="InterPro" id="IPR013757">
    <property type="entry name" value="Topo_IIA_A_a_sf"/>
</dbReference>
<feature type="compositionally biased region" description="Acidic residues" evidence="14">
    <location>
        <begin position="1614"/>
        <end position="1632"/>
    </location>
</feature>
<feature type="compositionally biased region" description="Polar residues" evidence="14">
    <location>
        <begin position="1138"/>
        <end position="1150"/>
    </location>
</feature>
<feature type="compositionally biased region" description="Low complexity" evidence="14">
    <location>
        <begin position="1496"/>
        <end position="1511"/>
    </location>
</feature>
<dbReference type="Gene3D" id="3.30.565.10">
    <property type="entry name" value="Histidine kinase-like ATPase, C-terminal domain"/>
    <property type="match status" value="1"/>
</dbReference>
<dbReference type="GO" id="GO:0006265">
    <property type="term" value="P:DNA topological change"/>
    <property type="evidence" value="ECO:0007669"/>
    <property type="project" value="UniProtKB-UniRule"/>
</dbReference>
<dbReference type="InterPro" id="IPR036890">
    <property type="entry name" value="HATPase_C_sf"/>
</dbReference>
<keyword evidence="6 13" id="KW-0547">Nucleotide-binding</keyword>
<evidence type="ECO:0000256" key="14">
    <source>
        <dbReference type="SAM" id="MobiDB-lite"/>
    </source>
</evidence>
<dbReference type="Gene3D" id="3.90.199.10">
    <property type="entry name" value="Topoisomerase II, domain 5"/>
    <property type="match status" value="1"/>
</dbReference>
<feature type="compositionally biased region" description="Basic residues" evidence="14">
    <location>
        <begin position="1475"/>
        <end position="1495"/>
    </location>
</feature>
<evidence type="ECO:0000259" key="15">
    <source>
        <dbReference type="PROSITE" id="PS50880"/>
    </source>
</evidence>
<feature type="region of interest" description="Disordered" evidence="14">
    <location>
        <begin position="1138"/>
        <end position="1174"/>
    </location>
</feature>
<comment type="cofactor">
    <cofactor evidence="2">
        <name>Ca(2+)</name>
        <dbReference type="ChEBI" id="CHEBI:29108"/>
    </cofactor>
</comment>
<dbReference type="PRINTS" id="PR00418">
    <property type="entry name" value="TPI2FAMILY"/>
</dbReference>
<feature type="domain" description="Topo IIA-type catalytic" evidence="16">
    <location>
        <begin position="707"/>
        <end position="1227"/>
    </location>
</feature>
<dbReference type="InterPro" id="IPR013760">
    <property type="entry name" value="Topo_IIA-like_dom_sf"/>
</dbReference>
<dbReference type="GO" id="GO:0005634">
    <property type="term" value="C:nucleus"/>
    <property type="evidence" value="ECO:0007669"/>
    <property type="project" value="TreeGrafter"/>
</dbReference>
<dbReference type="InterPro" id="IPR034157">
    <property type="entry name" value="TOPRIM_TopoII"/>
</dbReference>
<dbReference type="PRINTS" id="PR01158">
    <property type="entry name" value="TOPISMRASEII"/>
</dbReference>
<dbReference type="Pfam" id="PF00204">
    <property type="entry name" value="DNA_gyraseB"/>
    <property type="match status" value="1"/>
</dbReference>
<dbReference type="EMBL" id="JABAHT010000006">
    <property type="protein sequence ID" value="KAF4670765.1"/>
    <property type="molecule type" value="Genomic_DNA"/>
</dbReference>
<keyword evidence="10 12" id="KW-0238">DNA-binding</keyword>
<evidence type="ECO:0000256" key="5">
    <source>
        <dbReference type="ARBA" id="ARBA00022723"/>
    </source>
</evidence>
<organism evidence="17 19">
    <name type="scientific">Perkinsus olseni</name>
    <name type="common">Perkinsus atlanticus</name>
    <dbReference type="NCBI Taxonomy" id="32597"/>
    <lineage>
        <taxon>Eukaryota</taxon>
        <taxon>Sar</taxon>
        <taxon>Alveolata</taxon>
        <taxon>Perkinsozoa</taxon>
        <taxon>Perkinsea</taxon>
        <taxon>Perkinsida</taxon>
        <taxon>Perkinsidae</taxon>
        <taxon>Perkinsus</taxon>
    </lineage>
</organism>
<name>A0A7J6MGY8_PEROL</name>
<feature type="compositionally biased region" description="Basic residues" evidence="14">
    <location>
        <begin position="1252"/>
        <end position="1267"/>
    </location>
</feature>
<evidence type="ECO:0000259" key="16">
    <source>
        <dbReference type="PROSITE" id="PS52040"/>
    </source>
</evidence>
<dbReference type="SUPFAM" id="SSF56719">
    <property type="entry name" value="Type II DNA topoisomerase"/>
    <property type="match status" value="1"/>
</dbReference>
<dbReference type="GO" id="GO:0003918">
    <property type="term" value="F:DNA topoisomerase type II (double strand cut, ATP-hydrolyzing) activity"/>
    <property type="evidence" value="ECO:0007669"/>
    <property type="project" value="UniProtKB-UniRule"/>
</dbReference>
<dbReference type="Gene3D" id="3.40.50.670">
    <property type="match status" value="1"/>
</dbReference>
<feature type="region of interest" description="Disordered" evidence="14">
    <location>
        <begin position="1331"/>
        <end position="1442"/>
    </location>
</feature>
<dbReference type="CDD" id="cd16930">
    <property type="entry name" value="HATPase_TopII-like"/>
    <property type="match status" value="1"/>
</dbReference>
<evidence type="ECO:0000313" key="17">
    <source>
        <dbReference type="EMBL" id="KAF4670765.1"/>
    </source>
</evidence>
<keyword evidence="8" id="KW-0460">Magnesium</keyword>
<dbReference type="PROSITE" id="PS52040">
    <property type="entry name" value="TOPO_IIA"/>
    <property type="match status" value="1"/>
</dbReference>
<comment type="function">
    <text evidence="13">Control of topological states of DNA by transient breakage and subsequent rejoining of DNA strands. Topoisomerase II makes double-strand breaks.</text>
</comment>
<feature type="compositionally biased region" description="Basic residues" evidence="14">
    <location>
        <begin position="1578"/>
        <end position="1587"/>
    </location>
</feature>
<dbReference type="FunFam" id="3.30.1490.30:FF:000001">
    <property type="entry name" value="DNA topoisomerase 2"/>
    <property type="match status" value="1"/>
</dbReference>
<evidence type="ECO:0000256" key="13">
    <source>
        <dbReference type="RuleBase" id="RU362094"/>
    </source>
</evidence>
<feature type="compositionally biased region" description="Basic and acidic residues" evidence="14">
    <location>
        <begin position="1384"/>
        <end position="1393"/>
    </location>
</feature>
<evidence type="ECO:0000256" key="9">
    <source>
        <dbReference type="ARBA" id="ARBA00023029"/>
    </source>
</evidence>
<dbReference type="InterPro" id="IPR014721">
    <property type="entry name" value="Ribsml_uS5_D2-typ_fold_subgr"/>
</dbReference>
<dbReference type="EC" id="5.6.2.2" evidence="13"/>
<dbReference type="InterPro" id="IPR013759">
    <property type="entry name" value="Topo_IIA_B_C"/>
</dbReference>
<comment type="cofactor">
    <cofactor evidence="3">
        <name>Mg(2+)</name>
        <dbReference type="ChEBI" id="CHEBI:18420"/>
    </cofactor>
</comment>
<dbReference type="Pfam" id="PF16898">
    <property type="entry name" value="TOPRIM_C"/>
    <property type="match status" value="1"/>
</dbReference>
<feature type="active site" description="O-(5'-phospho-DNA)-tyrosine intermediate" evidence="12">
    <location>
        <position position="797"/>
    </location>
</feature>
<feature type="compositionally biased region" description="Acidic residues" evidence="14">
    <location>
        <begin position="1278"/>
        <end position="1287"/>
    </location>
</feature>
<evidence type="ECO:0000313" key="20">
    <source>
        <dbReference type="Proteomes" id="UP000572268"/>
    </source>
</evidence>
<keyword evidence="7 13" id="KW-0067">ATP-binding</keyword>
<feature type="compositionally biased region" description="Low complexity" evidence="14">
    <location>
        <begin position="1530"/>
        <end position="1559"/>
    </location>
</feature>
<reference evidence="19 20" key="1">
    <citation type="submission" date="2020-04" db="EMBL/GenBank/DDBJ databases">
        <title>Perkinsus olseni comparative genomics.</title>
        <authorList>
            <person name="Bogema D.R."/>
        </authorList>
    </citation>
    <scope>NUCLEOTIDE SEQUENCE [LARGE SCALE GENOMIC DNA]</scope>
    <source>
        <strain evidence="17">ATCC PRA-179</strain>
        <strain evidence="18">ATCC PRA-31</strain>
    </source>
</reference>
<dbReference type="Gene3D" id="3.30.1490.30">
    <property type="match status" value="1"/>
</dbReference>
<evidence type="ECO:0000256" key="12">
    <source>
        <dbReference type="PROSITE-ProRule" id="PRU01384"/>
    </source>
</evidence>
<dbReference type="SMART" id="SM00434">
    <property type="entry name" value="TOP4c"/>
    <property type="match status" value="1"/>
</dbReference>
<feature type="compositionally biased region" description="Low complexity" evidence="14">
    <location>
        <begin position="1364"/>
        <end position="1383"/>
    </location>
</feature>
<dbReference type="Pfam" id="PF00521">
    <property type="entry name" value="DNA_topoisoIV"/>
    <property type="match status" value="2"/>
</dbReference>
<dbReference type="CDD" id="cd03365">
    <property type="entry name" value="TOPRIM_TopoIIA"/>
    <property type="match status" value="1"/>
</dbReference>
<dbReference type="GO" id="GO:0000712">
    <property type="term" value="P:resolution of meiotic recombination intermediates"/>
    <property type="evidence" value="ECO:0007669"/>
    <property type="project" value="TreeGrafter"/>
</dbReference>
<comment type="subunit">
    <text evidence="13">Homodimer.</text>
</comment>
<dbReference type="InterPro" id="IPR020568">
    <property type="entry name" value="Ribosomal_Su5_D2-typ_SF"/>
</dbReference>
<dbReference type="EMBL" id="JABANN010000004">
    <property type="protein sequence ID" value="KAF4676231.1"/>
    <property type="molecule type" value="Genomic_DNA"/>
</dbReference>
<dbReference type="GO" id="GO:0000819">
    <property type="term" value="P:sister chromatid segregation"/>
    <property type="evidence" value="ECO:0007669"/>
    <property type="project" value="TreeGrafter"/>
</dbReference>
<dbReference type="PANTHER" id="PTHR10169">
    <property type="entry name" value="DNA TOPOISOMERASE/GYRASE"/>
    <property type="match status" value="1"/>
</dbReference>
<evidence type="ECO:0000256" key="4">
    <source>
        <dbReference type="ARBA" id="ARBA00011080"/>
    </source>
</evidence>
<feature type="region of interest" description="Disordered" evidence="14">
    <location>
        <begin position="943"/>
        <end position="988"/>
    </location>
</feature>
<dbReference type="OrthoDB" id="276498at2759"/>
<dbReference type="FunFam" id="3.40.50.670:FF:000001">
    <property type="entry name" value="DNA topoisomerase 2"/>
    <property type="match status" value="2"/>
</dbReference>
<dbReference type="Pfam" id="PF02518">
    <property type="entry name" value="HATPase_c"/>
    <property type="match status" value="1"/>
</dbReference>
<feature type="region of interest" description="Disordered" evidence="14">
    <location>
        <begin position="1247"/>
        <end position="1309"/>
    </location>
</feature>
<dbReference type="PROSITE" id="PS00177">
    <property type="entry name" value="TOPOISOMERASE_II"/>
    <property type="match status" value="1"/>
</dbReference>
<feature type="region of interest" description="Disordered" evidence="14">
    <location>
        <begin position="1455"/>
        <end position="1632"/>
    </location>
</feature>
<dbReference type="Proteomes" id="UP000570595">
    <property type="component" value="Unassembled WGS sequence"/>
</dbReference>
<dbReference type="InterPro" id="IPR006171">
    <property type="entry name" value="TOPRIM_dom"/>
</dbReference>
<feature type="compositionally biased region" description="Low complexity" evidence="14">
    <location>
        <begin position="1410"/>
        <end position="1428"/>
    </location>
</feature>
<feature type="compositionally biased region" description="Basic and acidic residues" evidence="14">
    <location>
        <begin position="1331"/>
        <end position="1355"/>
    </location>
</feature>
<dbReference type="InterPro" id="IPR013506">
    <property type="entry name" value="Topo_IIA_bsu_dom2"/>
</dbReference>
<keyword evidence="5" id="KW-0479">Metal-binding</keyword>
<dbReference type="GO" id="GO:0005524">
    <property type="term" value="F:ATP binding"/>
    <property type="evidence" value="ECO:0007669"/>
    <property type="project" value="UniProtKB-UniRule"/>
</dbReference>
<dbReference type="SUPFAM" id="SSF54211">
    <property type="entry name" value="Ribosomal protein S5 domain 2-like"/>
    <property type="match status" value="1"/>
</dbReference>
<sequence>MASPPSAPRHGGKSVEQIYKKMTQIEHILARPDTYVGSLEHQTERMWVWDAETGHIVQKQITFCPGLYKIFDEILVNAADNLQRDPKHMNTIKVDIDAENGFIKVYNNGKGLPIQVHKEHHVYVPELVFGHLLTSDNYDDNEKKVTGGRNGYGAKLTNIFSKKFVITTADHVRKKLYKQQFEKSMQKKKDPVITDHDKEDFTCVQFWPDLEKFGMTHLDADIVSLMSKRVIDVAGTSASKKCKVYLNGKRVPISSFKDYAELYFTGEWVDAPKIYEKVSDRWEVLVTLSDPAGGGGQFQQVSFANSINTVKGGTHVNHVAEQIVNAVLKKAQTKNKGGMELKPFQVKNHMWLFVNALIENPTFDSQTKETLTLKIAKFGSKCALSEGTMKKVLNSGIVDQVSGGGLTGVELGSQVVNWAKFKQTATLQSKMKGGTGGHTRILGIPKLEDANDAGGRHSDRCTLILTEGDSAKALAVAGLGVIGRDKYGVFPLRGKVLNVREASYKQTVDNKEIQAMLKIIGLEPRKAYDGVKGLRYGSIMVMTDQDLDGSHIKGLLINLVHHWWPGLLQTRGFMKEFVTPIVKCVKGRRELSFFTLTEYEEWKRNNNDGKGWKIKYYKGLGTSTSKEAKEYFSQISKHSLSFDYRDGDDGEAIDMAFNKKRADDRKEWINGYADGDCVDHSKTSLRYLDFINKELVQFSKYDVMRSIPSMVDGFKPSQRKVLFCALKRNLKSDTKVAQFVGYVSEHSAYHHGEQSLESCIVGMAQDFIGSNNLNLLFPSGQFGTRLQGGKDAASGRYIYTRMSKYTRTIFHPDDDDVLEYLTEEGQSIEPKWYCPIIPMVLVNGAEGIGTGWSTNVLSYDPREIIDLLRALIRGVELHDIHPWYRGFTGSVERNEKGGYDFLGKVKMASDDRTVDITELPVKTWTQNYKEFLQEMMQAGQEAITQERKAKAKAKRRAAAAASSDAGSEPSTPPAAASGEKDKEKKKGPAVKLGDLKEYHTEHSVHFKCTLQNEAAKSVVDSLGLEKAFKLRSAFSTTNMVLFDRNGKIRRYDSVLDIIKDFADLRLDMYVLRKESLIAKLTKEILILSNKCRFVTMVVNGEIVFQKKKIVQLMEELKRKKFMTMMEIDAQTKAAKTTSLKGKMASSTSGATGDEVKSEGESSDEEADDEAKAEKQQKRSGYDYLLAMSMWSLTLERVEAMERLLRDKEAELKVLRGRTIEEMWDRDLVQLLAALDEDDDRRAKEIKAEARYRKNKPKMGKLASKSKKAASPSSSENDYGSDDEDEIMSDASDVKPSKKKGGKKVPGKPEDLIESLLQRYQADGDLCEVDRATLEVKPMEADAWRKVKKEEGDKAKSKASSREGASSVNPSPSASPSASSADDSSTTKKIEMAHQRSSSILERLRMKNEGKSTSSSQVVKSSASSGSKQLTISSFLKPKAEAKVTEENWLDSLIASRKNKGSSDSVPLSKPPTPKSKAKAKAKARRKSPAKAKKSAKASSSSEVTPASSAEEISSDEAPDSPAPRSRRPARAAAARAASKKLIASSDSSSHSAGSDSESAPEADSPLSDFSDISDDRPKKKRTLKRKVSAGSPAKPTRKAPAGGRKRRKVVRLDSDDESDEDYNDDDSDSDYA</sequence>
<dbReference type="SMART" id="SM00433">
    <property type="entry name" value="TOP2c"/>
    <property type="match status" value="1"/>
</dbReference>
<evidence type="ECO:0000256" key="7">
    <source>
        <dbReference type="ARBA" id="ARBA00022840"/>
    </source>
</evidence>
<dbReference type="InterPro" id="IPR013758">
    <property type="entry name" value="Topo_IIA_A/C_ab"/>
</dbReference>
<evidence type="ECO:0000256" key="6">
    <source>
        <dbReference type="ARBA" id="ARBA00022741"/>
    </source>
</evidence>
<comment type="catalytic activity">
    <reaction evidence="1 12 13">
        <text>ATP-dependent breakage, passage and rejoining of double-stranded DNA.</text>
        <dbReference type="EC" id="5.6.2.2"/>
    </reaction>
</comment>
<evidence type="ECO:0000256" key="11">
    <source>
        <dbReference type="ARBA" id="ARBA00023235"/>
    </source>
</evidence>
<dbReference type="InterPro" id="IPR001154">
    <property type="entry name" value="TopoII_euk"/>
</dbReference>
<evidence type="ECO:0000256" key="10">
    <source>
        <dbReference type="ARBA" id="ARBA00023125"/>
    </source>
</evidence>
<evidence type="ECO:0000256" key="3">
    <source>
        <dbReference type="ARBA" id="ARBA00001946"/>
    </source>
</evidence>
<evidence type="ECO:0000313" key="19">
    <source>
        <dbReference type="Proteomes" id="UP000570595"/>
    </source>
</evidence>
<evidence type="ECO:0000256" key="8">
    <source>
        <dbReference type="ARBA" id="ARBA00022842"/>
    </source>
</evidence>
<dbReference type="Gene3D" id="3.30.230.10">
    <property type="match status" value="1"/>
</dbReference>
<keyword evidence="11 12" id="KW-0413">Isomerase</keyword>
<dbReference type="InterPro" id="IPR031660">
    <property type="entry name" value="TOPRIM_C"/>
</dbReference>
<protein>
    <recommendedName>
        <fullName evidence="13">DNA topoisomerase 2</fullName>
        <ecNumber evidence="13">5.6.2.2</ecNumber>
    </recommendedName>
</protein>
<dbReference type="Proteomes" id="UP000572268">
    <property type="component" value="Unassembled WGS sequence"/>
</dbReference>
<dbReference type="InterPro" id="IPR018522">
    <property type="entry name" value="TopoIIA_CS"/>
</dbReference>
<evidence type="ECO:0000313" key="18">
    <source>
        <dbReference type="EMBL" id="KAF4676231.1"/>
    </source>
</evidence>
<dbReference type="Gene3D" id="3.30.1360.40">
    <property type="match status" value="1"/>
</dbReference>
<dbReference type="InterPro" id="IPR050634">
    <property type="entry name" value="DNA_Topoisomerase_II"/>
</dbReference>
<keyword evidence="9 12" id="KW-0799">Topoisomerase</keyword>
<dbReference type="InterPro" id="IPR003594">
    <property type="entry name" value="HATPase_dom"/>
</dbReference>
<dbReference type="Pfam" id="PF01751">
    <property type="entry name" value="Toprim"/>
    <property type="match status" value="1"/>
</dbReference>
<dbReference type="FunFam" id="3.30.230.10:FF:000008">
    <property type="entry name" value="DNA topoisomerase 2"/>
    <property type="match status" value="1"/>
</dbReference>
<accession>A0A7J6MGY8</accession>
<comment type="similarity">
    <text evidence="4 13">Belongs to the type II topoisomerase family.</text>
</comment>
<evidence type="ECO:0000256" key="2">
    <source>
        <dbReference type="ARBA" id="ARBA00001913"/>
    </source>
</evidence>
<dbReference type="Gene3D" id="1.10.268.10">
    <property type="entry name" value="Topoisomerase, domain 3"/>
    <property type="match status" value="1"/>
</dbReference>
<dbReference type="SUPFAM" id="SSF55874">
    <property type="entry name" value="ATPase domain of HSP90 chaperone/DNA topoisomerase II/histidine kinase"/>
    <property type="match status" value="1"/>
</dbReference>
<comment type="caution">
    <text evidence="17">The sequence shown here is derived from an EMBL/GenBank/DDBJ whole genome shotgun (WGS) entry which is preliminary data.</text>
</comment>
<dbReference type="PANTHER" id="PTHR10169:SF38">
    <property type="entry name" value="DNA TOPOISOMERASE 2"/>
    <property type="match status" value="1"/>
</dbReference>
<dbReference type="GO" id="GO:0046872">
    <property type="term" value="F:metal ion binding"/>
    <property type="evidence" value="ECO:0007669"/>
    <property type="project" value="UniProtKB-KW"/>
</dbReference>
<dbReference type="PROSITE" id="PS50880">
    <property type="entry name" value="TOPRIM"/>
    <property type="match status" value="1"/>
</dbReference>
<dbReference type="InterPro" id="IPR002205">
    <property type="entry name" value="Topo_IIA_dom_A"/>
</dbReference>
<dbReference type="FunFam" id="3.90.199.10:FF:000002">
    <property type="entry name" value="DNA topoisomerase 2"/>
    <property type="match status" value="1"/>
</dbReference>
<gene>
    <name evidence="17" type="primary">TOP2</name>
    <name evidence="18" type="ORF">FOL46_006240</name>
    <name evidence="17" type="ORF">FOZ61_008781</name>
</gene>
<evidence type="ECO:0000256" key="1">
    <source>
        <dbReference type="ARBA" id="ARBA00000185"/>
    </source>
</evidence>
<dbReference type="CDD" id="cd03481">
    <property type="entry name" value="TopoIIA_Trans_ScTopoIIA"/>
    <property type="match status" value="1"/>
</dbReference>
<feature type="domain" description="Toprim" evidence="15">
    <location>
        <begin position="461"/>
        <end position="575"/>
    </location>
</feature>
<proteinExistence type="inferred from homology"/>
<dbReference type="InterPro" id="IPR001241">
    <property type="entry name" value="Topo_IIA"/>
</dbReference>
<dbReference type="FunFam" id="3.30.565.10:FF:000004">
    <property type="entry name" value="DNA topoisomerase 2"/>
    <property type="match status" value="1"/>
</dbReference>
<dbReference type="GO" id="GO:0003677">
    <property type="term" value="F:DNA binding"/>
    <property type="evidence" value="ECO:0007669"/>
    <property type="project" value="UniProtKB-UniRule"/>
</dbReference>
<feature type="compositionally biased region" description="Basic residues" evidence="14">
    <location>
        <begin position="1296"/>
        <end position="1305"/>
    </location>
</feature>